<dbReference type="InterPro" id="IPR032083">
    <property type="entry name" value="DUF4811"/>
</dbReference>
<accession>A0A3R6VL96</accession>
<dbReference type="AlphaFoldDB" id="A0A3R6VL96"/>
<evidence type="ECO:0000313" key="2">
    <source>
        <dbReference type="EMBL" id="RHW51966.1"/>
    </source>
</evidence>
<keyword evidence="3" id="KW-1185">Reference proteome</keyword>
<reference evidence="2 3" key="1">
    <citation type="submission" date="2018-07" db="EMBL/GenBank/DDBJ databases">
        <title>Genome sequences of six Lactobacillus spp. isolated from bumble bee guts.</title>
        <authorList>
            <person name="Motta E.V.S."/>
            <person name="Moran N.A."/>
        </authorList>
    </citation>
    <scope>NUCLEOTIDE SEQUENCE [LARGE SCALE GENOMIC DNA]</scope>
    <source>
        <strain evidence="2 3">BI-1.1</strain>
    </source>
</reference>
<evidence type="ECO:0000256" key="1">
    <source>
        <dbReference type="SAM" id="Phobius"/>
    </source>
</evidence>
<keyword evidence="1" id="KW-0812">Transmembrane</keyword>
<gene>
    <name evidence="2" type="ORF">DS831_01150</name>
</gene>
<dbReference type="OrthoDB" id="2249491at2"/>
<dbReference type="RefSeq" id="WP_118899588.1">
    <property type="nucleotide sequence ID" value="NZ_QOCR01000001.1"/>
</dbReference>
<comment type="caution">
    <text evidence="2">The sequence shown here is derived from an EMBL/GenBank/DDBJ whole genome shotgun (WGS) entry which is preliminary data.</text>
</comment>
<feature type="transmembrane region" description="Helical" evidence="1">
    <location>
        <begin position="27"/>
        <end position="46"/>
    </location>
</feature>
<proteinExistence type="predicted"/>
<keyword evidence="1" id="KW-0472">Membrane</keyword>
<dbReference type="Pfam" id="PF16069">
    <property type="entry name" value="DUF4811"/>
    <property type="match status" value="1"/>
</dbReference>
<dbReference type="EMBL" id="QOCR01000001">
    <property type="protein sequence ID" value="RHW51966.1"/>
    <property type="molecule type" value="Genomic_DNA"/>
</dbReference>
<protein>
    <submittedName>
        <fullName evidence="2">DUF4811 domain-containing protein</fullName>
    </submittedName>
</protein>
<sequence>MIIVLLVVITLITYFGGVYVRNRHTANWIRVIGDVLIVGVLALMVANDTYHFGMQPKTQTSTMAMTSVNRSSKMPMLLYQSLGTSGKNKVYLYKTSSTAKVQHTNPEQTSDQIIRTNAQARLVSQKKVWSYKNGFYRTLFGISGNEGEHIQTTNKFFVPQNWAILSNKQAKKLARNLRNPQMQKQLTQQVQHKLLVTLQKQPTMTKAQQRVLAAKYQRQAVEKLAQ</sequence>
<organism evidence="2 3">
    <name type="scientific">Bombilactobacillus bombi</name>
    <dbReference type="NCBI Taxonomy" id="1303590"/>
    <lineage>
        <taxon>Bacteria</taxon>
        <taxon>Bacillati</taxon>
        <taxon>Bacillota</taxon>
        <taxon>Bacilli</taxon>
        <taxon>Lactobacillales</taxon>
        <taxon>Lactobacillaceae</taxon>
        <taxon>Bombilactobacillus</taxon>
    </lineage>
</organism>
<name>A0A3R6VL96_9LACO</name>
<evidence type="ECO:0000313" key="3">
    <source>
        <dbReference type="Proteomes" id="UP000284109"/>
    </source>
</evidence>
<keyword evidence="1" id="KW-1133">Transmembrane helix</keyword>
<dbReference type="Proteomes" id="UP000284109">
    <property type="component" value="Unassembled WGS sequence"/>
</dbReference>